<dbReference type="PaxDb" id="55529-EKX33947"/>
<proteinExistence type="predicted"/>
<evidence type="ECO:0000313" key="2">
    <source>
        <dbReference type="EMBL" id="EKX33947.1"/>
    </source>
</evidence>
<dbReference type="RefSeq" id="XP_005820927.1">
    <property type="nucleotide sequence ID" value="XM_005820870.1"/>
</dbReference>
<feature type="compositionally biased region" description="Basic residues" evidence="1">
    <location>
        <begin position="118"/>
        <end position="130"/>
    </location>
</feature>
<evidence type="ECO:0000256" key="1">
    <source>
        <dbReference type="SAM" id="MobiDB-lite"/>
    </source>
</evidence>
<evidence type="ECO:0000313" key="3">
    <source>
        <dbReference type="EnsemblProtists" id="EKX33947"/>
    </source>
</evidence>
<dbReference type="GeneID" id="17290663"/>
<accession>L1ICY4</accession>
<sequence>MHAFWSDVDLERNIKNKIPDHLHGIDVSWWTSEVPGGSARTLPSKLQLIFQLARSFMKETEEGKYELKRSEWEIINEILEKERRDSAMTDLVWHTATKRFVSRPSKAGTTGTTTAIDKKKKTGRRKGNDV</sequence>
<protein>
    <submittedName>
        <fullName evidence="2 3">Uncharacterized protein</fullName>
    </submittedName>
</protein>
<keyword evidence="4" id="KW-1185">Reference proteome</keyword>
<dbReference type="EMBL" id="JH993124">
    <property type="protein sequence ID" value="EKX33947.1"/>
    <property type="molecule type" value="Genomic_DNA"/>
</dbReference>
<reference evidence="4" key="2">
    <citation type="submission" date="2012-11" db="EMBL/GenBank/DDBJ databases">
        <authorList>
            <person name="Kuo A."/>
            <person name="Curtis B.A."/>
            <person name="Tanifuji G."/>
            <person name="Burki F."/>
            <person name="Gruber A."/>
            <person name="Irimia M."/>
            <person name="Maruyama S."/>
            <person name="Arias M.C."/>
            <person name="Ball S.G."/>
            <person name="Gile G.H."/>
            <person name="Hirakawa Y."/>
            <person name="Hopkins J.F."/>
            <person name="Rensing S.A."/>
            <person name="Schmutz J."/>
            <person name="Symeonidi A."/>
            <person name="Elias M."/>
            <person name="Eveleigh R.J."/>
            <person name="Herman E.K."/>
            <person name="Klute M.J."/>
            <person name="Nakayama T."/>
            <person name="Obornik M."/>
            <person name="Reyes-Prieto A."/>
            <person name="Armbrust E.V."/>
            <person name="Aves S.J."/>
            <person name="Beiko R.G."/>
            <person name="Coutinho P."/>
            <person name="Dacks J.B."/>
            <person name="Durnford D.G."/>
            <person name="Fast N.M."/>
            <person name="Green B.R."/>
            <person name="Grisdale C."/>
            <person name="Hempe F."/>
            <person name="Henrissat B."/>
            <person name="Hoppner M.P."/>
            <person name="Ishida K.-I."/>
            <person name="Kim E."/>
            <person name="Koreny L."/>
            <person name="Kroth P.G."/>
            <person name="Liu Y."/>
            <person name="Malik S.-B."/>
            <person name="Maier U.G."/>
            <person name="McRose D."/>
            <person name="Mock T."/>
            <person name="Neilson J.A."/>
            <person name="Onodera N.T."/>
            <person name="Poole A.M."/>
            <person name="Pritham E.J."/>
            <person name="Richards T.A."/>
            <person name="Rocap G."/>
            <person name="Roy S.W."/>
            <person name="Sarai C."/>
            <person name="Schaack S."/>
            <person name="Shirato S."/>
            <person name="Slamovits C.H."/>
            <person name="Spencer D.F."/>
            <person name="Suzuki S."/>
            <person name="Worden A.Z."/>
            <person name="Zauner S."/>
            <person name="Barry K."/>
            <person name="Bell C."/>
            <person name="Bharti A.K."/>
            <person name="Crow J.A."/>
            <person name="Grimwood J."/>
            <person name="Kramer R."/>
            <person name="Lindquist E."/>
            <person name="Lucas S."/>
            <person name="Salamov A."/>
            <person name="McFadden G.I."/>
            <person name="Lane C.E."/>
            <person name="Keeling P.J."/>
            <person name="Gray M.W."/>
            <person name="Grigoriev I.V."/>
            <person name="Archibald J.M."/>
        </authorList>
    </citation>
    <scope>NUCLEOTIDE SEQUENCE</scope>
    <source>
        <strain evidence="4">CCMP2712</strain>
    </source>
</reference>
<reference evidence="3" key="3">
    <citation type="submission" date="2015-06" db="UniProtKB">
        <authorList>
            <consortium name="EnsemblProtists"/>
        </authorList>
    </citation>
    <scope>IDENTIFICATION</scope>
</reference>
<dbReference type="Proteomes" id="UP000011087">
    <property type="component" value="Unassembled WGS sequence"/>
</dbReference>
<dbReference type="AlphaFoldDB" id="L1ICY4"/>
<name>L1ICY4_GUITC</name>
<dbReference type="KEGG" id="gtt:GUITHDRAFT_155897"/>
<evidence type="ECO:0000313" key="4">
    <source>
        <dbReference type="Proteomes" id="UP000011087"/>
    </source>
</evidence>
<organism evidence="2">
    <name type="scientific">Guillardia theta (strain CCMP2712)</name>
    <name type="common">Cryptophyte</name>
    <dbReference type="NCBI Taxonomy" id="905079"/>
    <lineage>
        <taxon>Eukaryota</taxon>
        <taxon>Cryptophyceae</taxon>
        <taxon>Pyrenomonadales</taxon>
        <taxon>Geminigeraceae</taxon>
        <taxon>Guillardia</taxon>
    </lineage>
</organism>
<gene>
    <name evidence="2" type="ORF">GUITHDRAFT_155897</name>
</gene>
<dbReference type="HOGENOM" id="CLU_1942098_0_0_1"/>
<reference evidence="2 4" key="1">
    <citation type="journal article" date="2012" name="Nature">
        <title>Algal genomes reveal evolutionary mosaicism and the fate of nucleomorphs.</title>
        <authorList>
            <consortium name="DOE Joint Genome Institute"/>
            <person name="Curtis B.A."/>
            <person name="Tanifuji G."/>
            <person name="Burki F."/>
            <person name="Gruber A."/>
            <person name="Irimia M."/>
            <person name="Maruyama S."/>
            <person name="Arias M.C."/>
            <person name="Ball S.G."/>
            <person name="Gile G.H."/>
            <person name="Hirakawa Y."/>
            <person name="Hopkins J.F."/>
            <person name="Kuo A."/>
            <person name="Rensing S.A."/>
            <person name="Schmutz J."/>
            <person name="Symeonidi A."/>
            <person name="Elias M."/>
            <person name="Eveleigh R.J."/>
            <person name="Herman E.K."/>
            <person name="Klute M.J."/>
            <person name="Nakayama T."/>
            <person name="Obornik M."/>
            <person name="Reyes-Prieto A."/>
            <person name="Armbrust E.V."/>
            <person name="Aves S.J."/>
            <person name="Beiko R.G."/>
            <person name="Coutinho P."/>
            <person name="Dacks J.B."/>
            <person name="Durnford D.G."/>
            <person name="Fast N.M."/>
            <person name="Green B.R."/>
            <person name="Grisdale C.J."/>
            <person name="Hempel F."/>
            <person name="Henrissat B."/>
            <person name="Hoppner M.P."/>
            <person name="Ishida K."/>
            <person name="Kim E."/>
            <person name="Koreny L."/>
            <person name="Kroth P.G."/>
            <person name="Liu Y."/>
            <person name="Malik S.B."/>
            <person name="Maier U.G."/>
            <person name="McRose D."/>
            <person name="Mock T."/>
            <person name="Neilson J.A."/>
            <person name="Onodera N.T."/>
            <person name="Poole A.M."/>
            <person name="Pritham E.J."/>
            <person name="Richards T.A."/>
            <person name="Rocap G."/>
            <person name="Roy S.W."/>
            <person name="Sarai C."/>
            <person name="Schaack S."/>
            <person name="Shirato S."/>
            <person name="Slamovits C.H."/>
            <person name="Spencer D.F."/>
            <person name="Suzuki S."/>
            <person name="Worden A.Z."/>
            <person name="Zauner S."/>
            <person name="Barry K."/>
            <person name="Bell C."/>
            <person name="Bharti A.K."/>
            <person name="Crow J.A."/>
            <person name="Grimwood J."/>
            <person name="Kramer R."/>
            <person name="Lindquist E."/>
            <person name="Lucas S."/>
            <person name="Salamov A."/>
            <person name="McFadden G.I."/>
            <person name="Lane C.E."/>
            <person name="Keeling P.J."/>
            <person name="Gray M.W."/>
            <person name="Grigoriev I.V."/>
            <person name="Archibald J.M."/>
        </authorList>
    </citation>
    <scope>NUCLEOTIDE SEQUENCE</scope>
    <source>
        <strain evidence="2 4">CCMP2712</strain>
    </source>
</reference>
<dbReference type="EnsemblProtists" id="EKX33947">
    <property type="protein sequence ID" value="EKX33947"/>
    <property type="gene ID" value="GUITHDRAFT_155897"/>
</dbReference>
<feature type="region of interest" description="Disordered" evidence="1">
    <location>
        <begin position="102"/>
        <end position="130"/>
    </location>
</feature>